<dbReference type="AlphaFoldDB" id="X0Z7G1"/>
<dbReference type="EMBL" id="BART01007140">
    <property type="protein sequence ID" value="GAG54342.1"/>
    <property type="molecule type" value="Genomic_DNA"/>
</dbReference>
<feature type="non-terminal residue" evidence="2">
    <location>
        <position position="427"/>
    </location>
</feature>
<evidence type="ECO:0000256" key="1">
    <source>
        <dbReference type="SAM" id="MobiDB-lite"/>
    </source>
</evidence>
<sequence>MKEKITNLEVQEFLKSFEKDSKIEILEEGSKEITELEKIAKARGIELKGSRDLAVFKTIYAFTDRPNSNGAILPKKELLRVLPQIVGKPININHDRRLVVGSYIDYRYKQKENQVIAYGTFFKSNFGREFEQAKKLLKKKKLSTSFEIWSPEEKRKYRQDGSYELYQMELAGGALIYEDKDNEPAFKDAKVLSIAKENKEPKMELVYASKYKEDELITSAGETVVKEKEAVQPEIPKPIIKIKCSNCGEEMDYNGIDVKVKCQKCFAILDKSGTMIYPPQIKDFSVLCPSCRTGRWLILSRKEDSAKLQCSQCSKEYNVIFEKAKVNDAISKISFVYTSTISCPQCSKSIYIAGVSGMDSRLVKCGKCKLEFDYNIKNERYKRISKIEEVIPNENKIDNKKESSEEGGNKMDKEKKVKKASEKKVEV</sequence>
<evidence type="ECO:0000313" key="2">
    <source>
        <dbReference type="EMBL" id="GAG54342.1"/>
    </source>
</evidence>
<protein>
    <submittedName>
        <fullName evidence="2">Uncharacterized protein</fullName>
    </submittedName>
</protein>
<reference evidence="2" key="1">
    <citation type="journal article" date="2014" name="Front. Microbiol.">
        <title>High frequency of phylogenetically diverse reductive dehalogenase-homologous genes in deep subseafloor sedimentary metagenomes.</title>
        <authorList>
            <person name="Kawai M."/>
            <person name="Futagami T."/>
            <person name="Toyoda A."/>
            <person name="Takaki Y."/>
            <person name="Nishi S."/>
            <person name="Hori S."/>
            <person name="Arai W."/>
            <person name="Tsubouchi T."/>
            <person name="Morono Y."/>
            <person name="Uchiyama I."/>
            <person name="Ito T."/>
            <person name="Fujiyama A."/>
            <person name="Inagaki F."/>
            <person name="Takami H."/>
        </authorList>
    </citation>
    <scope>NUCLEOTIDE SEQUENCE</scope>
    <source>
        <strain evidence="2">Expedition CK06-06</strain>
    </source>
</reference>
<name>X0Z7G1_9ZZZZ</name>
<dbReference type="NCBIfam" id="TIGR02098">
    <property type="entry name" value="MJ0042_CXXC"/>
    <property type="match status" value="1"/>
</dbReference>
<feature type="region of interest" description="Disordered" evidence="1">
    <location>
        <begin position="395"/>
        <end position="427"/>
    </location>
</feature>
<proteinExistence type="predicted"/>
<gene>
    <name evidence="2" type="ORF">S01H4_16299</name>
</gene>
<organism evidence="2">
    <name type="scientific">marine sediment metagenome</name>
    <dbReference type="NCBI Taxonomy" id="412755"/>
    <lineage>
        <taxon>unclassified sequences</taxon>
        <taxon>metagenomes</taxon>
        <taxon>ecological metagenomes</taxon>
    </lineage>
</organism>
<accession>X0Z7G1</accession>
<dbReference type="InterPro" id="IPR011723">
    <property type="entry name" value="Znf/thioredoxin_put"/>
</dbReference>
<comment type="caution">
    <text evidence="2">The sequence shown here is derived from an EMBL/GenBank/DDBJ whole genome shotgun (WGS) entry which is preliminary data.</text>
</comment>